<dbReference type="Gene3D" id="1.10.3210.10">
    <property type="entry name" value="Hypothetical protein af1432"/>
    <property type="match status" value="1"/>
</dbReference>
<dbReference type="EMBL" id="MZGX01000001">
    <property type="protein sequence ID" value="OPX46452.1"/>
    <property type="molecule type" value="Genomic_DNA"/>
</dbReference>
<dbReference type="RefSeq" id="WP_080062765.1">
    <property type="nucleotide sequence ID" value="NZ_MZGX01000001.1"/>
</dbReference>
<feature type="domain" description="HD" evidence="1">
    <location>
        <begin position="18"/>
        <end position="111"/>
    </location>
</feature>
<dbReference type="InterPro" id="IPR006674">
    <property type="entry name" value="HD_domain"/>
</dbReference>
<dbReference type="CDD" id="cd00077">
    <property type="entry name" value="HDc"/>
    <property type="match status" value="1"/>
</dbReference>
<dbReference type="AlphaFoldDB" id="A0A1V4SRF8"/>
<dbReference type="STRING" id="48256.CLHUN_02690"/>
<evidence type="ECO:0000313" key="3">
    <source>
        <dbReference type="Proteomes" id="UP000191554"/>
    </source>
</evidence>
<keyword evidence="3" id="KW-1185">Reference proteome</keyword>
<evidence type="ECO:0000259" key="1">
    <source>
        <dbReference type="Pfam" id="PF01966"/>
    </source>
</evidence>
<name>A0A1V4SRF8_RUMHU</name>
<reference evidence="2 3" key="1">
    <citation type="submission" date="2017-03" db="EMBL/GenBank/DDBJ databases">
        <title>Genome sequence of Clostridium hungatei DSM 14427.</title>
        <authorList>
            <person name="Poehlein A."/>
            <person name="Daniel R."/>
        </authorList>
    </citation>
    <scope>NUCLEOTIDE SEQUENCE [LARGE SCALE GENOMIC DNA]</scope>
    <source>
        <strain evidence="2 3">DSM 14427</strain>
    </source>
</reference>
<evidence type="ECO:0000313" key="2">
    <source>
        <dbReference type="EMBL" id="OPX46452.1"/>
    </source>
</evidence>
<dbReference type="Proteomes" id="UP000191554">
    <property type="component" value="Unassembled WGS sequence"/>
</dbReference>
<dbReference type="Pfam" id="PF01966">
    <property type="entry name" value="HD"/>
    <property type="match status" value="1"/>
</dbReference>
<dbReference type="InterPro" id="IPR003607">
    <property type="entry name" value="HD/PDEase_dom"/>
</dbReference>
<dbReference type="OrthoDB" id="155250at2"/>
<gene>
    <name evidence="2" type="ORF">CLHUN_02690</name>
</gene>
<organism evidence="2 3">
    <name type="scientific">Ruminiclostridium hungatei</name>
    <name type="common">Clostridium hungatei</name>
    <dbReference type="NCBI Taxonomy" id="48256"/>
    <lineage>
        <taxon>Bacteria</taxon>
        <taxon>Bacillati</taxon>
        <taxon>Bacillota</taxon>
        <taxon>Clostridia</taxon>
        <taxon>Eubacteriales</taxon>
        <taxon>Oscillospiraceae</taxon>
        <taxon>Ruminiclostridium</taxon>
    </lineage>
</organism>
<proteinExistence type="predicted"/>
<protein>
    <submittedName>
        <fullName evidence="2">HD domain protein</fullName>
    </submittedName>
</protein>
<sequence length="159" mass="17970">MDKIVREMILYFNKDVKRINHALKVHDFCAVIAGLEGLDEKTRSIVELSGILHDIGIKEAERKYNSSAGPYQEKEGPAIAREIMEKHGIEAGVMDRVCHIVGNHHSYGRIDGIDFQILVEADFMVNIFEDGLERSSAATIREKYFKTGAGTELLEQMYL</sequence>
<dbReference type="SUPFAM" id="SSF109604">
    <property type="entry name" value="HD-domain/PDEase-like"/>
    <property type="match status" value="1"/>
</dbReference>
<comment type="caution">
    <text evidence="2">The sequence shown here is derived from an EMBL/GenBank/DDBJ whole genome shotgun (WGS) entry which is preliminary data.</text>
</comment>
<accession>A0A1V4SRF8</accession>